<organism evidence="3 4">
    <name type="scientific">Dufourea novaeangliae</name>
    <name type="common">Sweat bee</name>
    <dbReference type="NCBI Taxonomy" id="178035"/>
    <lineage>
        <taxon>Eukaryota</taxon>
        <taxon>Metazoa</taxon>
        <taxon>Ecdysozoa</taxon>
        <taxon>Arthropoda</taxon>
        <taxon>Hexapoda</taxon>
        <taxon>Insecta</taxon>
        <taxon>Pterygota</taxon>
        <taxon>Neoptera</taxon>
        <taxon>Endopterygota</taxon>
        <taxon>Hymenoptera</taxon>
        <taxon>Apocrita</taxon>
        <taxon>Aculeata</taxon>
        <taxon>Apoidea</taxon>
        <taxon>Anthophila</taxon>
        <taxon>Halictidae</taxon>
        <taxon>Rophitinae</taxon>
        <taxon>Dufourea</taxon>
    </lineage>
</organism>
<protein>
    <submittedName>
        <fullName evidence="3">RNA-directed DNA polymerase from mobile element jockey</fullName>
    </submittedName>
</protein>
<dbReference type="OrthoDB" id="7698997at2759"/>
<evidence type="ECO:0000256" key="1">
    <source>
        <dbReference type="SAM" id="MobiDB-lite"/>
    </source>
</evidence>
<feature type="region of interest" description="Disordered" evidence="1">
    <location>
        <begin position="211"/>
        <end position="240"/>
    </location>
</feature>
<feature type="region of interest" description="Disordered" evidence="1">
    <location>
        <begin position="295"/>
        <end position="326"/>
    </location>
</feature>
<dbReference type="PANTHER" id="PTHR33395:SF21">
    <property type="entry name" value="PERICARDIN"/>
    <property type="match status" value="1"/>
</dbReference>
<sequence length="700" mass="80489">MKNIANDSYTLKQLKDNQVNTPEIYRKLTLALKGKNANFYTYQPKKNRSYKVVLKGMHPQTNISSIIDGLKELNHQVRQVNNITKHDTKQPLPLFLIELEPKENNKEIYKINRLLNTVVSFEPPRNKRDIPQYLRCQSYGHTKNYCNRTPICIKCAGTHWSFNCPIAGKTTNVKCYNCQGNHPASYKGCSVRKQLQQKLFPRLRYKSVIDNSNSNSNTVNQKATLDGNNNTPVWTDSTENQNSTSDLLEIKKLLIASIKNTELITNMLFQQTQLLTQQSQQINKMLELLSHMLKNNRTAEKSHKQRKLRGRRRTETNENQNSGDALKDALEISEGPVTKCATSRQEIENNSVTELKRKEKFLEAKYALACVVLQPPQHKRHFVARSCLDLTSDHSPILIDFSSKPMFTYGTNHLYNNSTNWTQFKDHLEIKINCNIPLKTPEQIETAVMNFTDIIQEACWIATKQTGNDRKYLSFPDYILQKIKMKRKLKNIWQKRKTQVNKGRLNASTKEVKQLIQNYLNTKFHNYITKLSPNEDTNYSLLEATKRLKRSAILLPAIKKNDSSWARNTLDKANVFAEHLQHTFKPNTGSCNITPQVTPQPTTEYQVQIISPTTVKEVSRLIHETRDKKKPGFDMISGKILKELTPKAVRMLTIIFNAVLRSKYFPVNWKLAQVIMLPKPKKDSSLATVIPTDLASSANV</sequence>
<evidence type="ECO:0000313" key="4">
    <source>
        <dbReference type="Proteomes" id="UP000076502"/>
    </source>
</evidence>
<keyword evidence="3" id="KW-0695">RNA-directed DNA polymerase</keyword>
<keyword evidence="3" id="KW-0808">Transferase</keyword>
<name>A0A154PAP7_DUFNO</name>
<dbReference type="GO" id="GO:0003964">
    <property type="term" value="F:RNA-directed DNA polymerase activity"/>
    <property type="evidence" value="ECO:0007669"/>
    <property type="project" value="UniProtKB-KW"/>
</dbReference>
<dbReference type="Pfam" id="PF07530">
    <property type="entry name" value="PRE_C2HC"/>
    <property type="match status" value="1"/>
</dbReference>
<evidence type="ECO:0000313" key="3">
    <source>
        <dbReference type="EMBL" id="KZC08911.1"/>
    </source>
</evidence>
<reference evidence="3 4" key="1">
    <citation type="submission" date="2015-07" db="EMBL/GenBank/DDBJ databases">
        <title>The genome of Dufourea novaeangliae.</title>
        <authorList>
            <person name="Pan H."/>
            <person name="Kapheim K."/>
        </authorList>
    </citation>
    <scope>NUCLEOTIDE SEQUENCE [LARGE SCALE GENOMIC DNA]</scope>
    <source>
        <strain evidence="3">0120121106</strain>
        <tissue evidence="3">Whole body</tissue>
    </source>
</reference>
<dbReference type="PANTHER" id="PTHR33395">
    <property type="entry name" value="TRANSCRIPTASE, PUTATIVE-RELATED-RELATED"/>
    <property type="match status" value="1"/>
</dbReference>
<feature type="compositionally biased region" description="Basic residues" evidence="1">
    <location>
        <begin position="303"/>
        <end position="312"/>
    </location>
</feature>
<keyword evidence="3" id="KW-0548">Nucleotidyltransferase</keyword>
<dbReference type="SMART" id="SM00596">
    <property type="entry name" value="PRE_C2HC"/>
    <property type="match status" value="1"/>
</dbReference>
<accession>A0A154PAP7</accession>
<keyword evidence="4" id="KW-1185">Reference proteome</keyword>
<dbReference type="GO" id="GO:0061343">
    <property type="term" value="P:cell adhesion involved in heart morphogenesis"/>
    <property type="evidence" value="ECO:0007669"/>
    <property type="project" value="TreeGrafter"/>
</dbReference>
<evidence type="ECO:0000259" key="2">
    <source>
        <dbReference type="SMART" id="SM00596"/>
    </source>
</evidence>
<feature type="domain" description="Pre-C2HC" evidence="2">
    <location>
        <begin position="63"/>
        <end position="131"/>
    </location>
</feature>
<gene>
    <name evidence="3" type="ORF">WN55_11409</name>
</gene>
<dbReference type="GO" id="GO:0007508">
    <property type="term" value="P:larval heart development"/>
    <property type="evidence" value="ECO:0007669"/>
    <property type="project" value="TreeGrafter"/>
</dbReference>
<dbReference type="Proteomes" id="UP000076502">
    <property type="component" value="Unassembled WGS sequence"/>
</dbReference>
<proteinExistence type="predicted"/>
<dbReference type="AlphaFoldDB" id="A0A154PAP7"/>
<dbReference type="GO" id="GO:0031012">
    <property type="term" value="C:extracellular matrix"/>
    <property type="evidence" value="ECO:0007669"/>
    <property type="project" value="TreeGrafter"/>
</dbReference>
<dbReference type="InterPro" id="IPR006579">
    <property type="entry name" value="Pre_C2HC_dom"/>
</dbReference>
<dbReference type="EMBL" id="KQ434859">
    <property type="protein sequence ID" value="KZC08911.1"/>
    <property type="molecule type" value="Genomic_DNA"/>
</dbReference>